<keyword evidence="3" id="KW-1185">Reference proteome</keyword>
<organism evidence="2 3">
    <name type="scientific">Streptomyces montanus</name>
    <dbReference type="NCBI Taxonomy" id="2580423"/>
    <lineage>
        <taxon>Bacteria</taxon>
        <taxon>Bacillati</taxon>
        <taxon>Actinomycetota</taxon>
        <taxon>Actinomycetes</taxon>
        <taxon>Kitasatosporales</taxon>
        <taxon>Streptomycetaceae</taxon>
        <taxon>Streptomyces</taxon>
    </lineage>
</organism>
<protein>
    <submittedName>
        <fullName evidence="2">Uncharacterized protein</fullName>
    </submittedName>
</protein>
<name>A0A5R9FE47_9ACTN</name>
<feature type="region of interest" description="Disordered" evidence="1">
    <location>
        <begin position="61"/>
        <end position="90"/>
    </location>
</feature>
<gene>
    <name evidence="2" type="ORF">FE633_44290</name>
</gene>
<evidence type="ECO:0000313" key="3">
    <source>
        <dbReference type="Proteomes" id="UP000305906"/>
    </source>
</evidence>
<comment type="caution">
    <text evidence="2">The sequence shown here is derived from an EMBL/GenBank/DDBJ whole genome shotgun (WGS) entry which is preliminary data.</text>
</comment>
<evidence type="ECO:0000313" key="2">
    <source>
        <dbReference type="EMBL" id="TLS39918.1"/>
    </source>
</evidence>
<dbReference type="AlphaFoldDB" id="A0A5R9FE47"/>
<accession>A0A5R9FE47</accession>
<sequence length="90" mass="9569">MPSLTVVVSSDTDICFSPGLYGDCLPTGATDGAADSFRAERASFGSLFSLLMLAHAIASGKRPVDNPVGAPSGFTSHRRYGHRQRDVKRL</sequence>
<dbReference type="EMBL" id="VBZC01000098">
    <property type="protein sequence ID" value="TLS39918.1"/>
    <property type="molecule type" value="Genomic_DNA"/>
</dbReference>
<reference evidence="2 3" key="1">
    <citation type="submission" date="2019-05" db="EMBL/GenBank/DDBJ databases">
        <title>Streptomyces sp. NEAU-C151, a novel actinomycete isolated from soil.</title>
        <authorList>
            <person name="Han L."/>
            <person name="Jiang H."/>
        </authorList>
    </citation>
    <scope>NUCLEOTIDE SEQUENCE [LARGE SCALE GENOMIC DNA]</scope>
    <source>
        <strain evidence="2 3">NEAU-C151</strain>
    </source>
</reference>
<evidence type="ECO:0000256" key="1">
    <source>
        <dbReference type="SAM" id="MobiDB-lite"/>
    </source>
</evidence>
<proteinExistence type="predicted"/>
<dbReference type="Proteomes" id="UP000305906">
    <property type="component" value="Unassembled WGS sequence"/>
</dbReference>